<evidence type="ECO:0000256" key="3">
    <source>
        <dbReference type="ARBA" id="ARBA00022448"/>
    </source>
</evidence>
<dbReference type="GO" id="GO:0005886">
    <property type="term" value="C:plasma membrane"/>
    <property type="evidence" value="ECO:0007669"/>
    <property type="project" value="UniProtKB-SubCell"/>
</dbReference>
<comment type="similarity">
    <text evidence="2 12">Belongs to the TrkH potassium transport family.</text>
</comment>
<keyword evidence="9" id="KW-1133">Transmembrane helix</keyword>
<dbReference type="GO" id="GO:0015379">
    <property type="term" value="F:potassium:chloride symporter activity"/>
    <property type="evidence" value="ECO:0007669"/>
    <property type="project" value="InterPro"/>
</dbReference>
<evidence type="ECO:0000256" key="11">
    <source>
        <dbReference type="ARBA" id="ARBA00023136"/>
    </source>
</evidence>
<keyword evidence="4 12" id="KW-1003">Cell membrane</keyword>
<evidence type="ECO:0000256" key="5">
    <source>
        <dbReference type="ARBA" id="ARBA00022519"/>
    </source>
</evidence>
<dbReference type="Pfam" id="PF02386">
    <property type="entry name" value="TrkH"/>
    <property type="match status" value="1"/>
</dbReference>
<evidence type="ECO:0000256" key="6">
    <source>
        <dbReference type="ARBA" id="ARBA00022538"/>
    </source>
</evidence>
<keyword evidence="10 12" id="KW-0406">Ion transport</keyword>
<protein>
    <recommendedName>
        <fullName evidence="12">Trk system potassium uptake protein</fullName>
    </recommendedName>
</protein>
<evidence type="ECO:0000256" key="7">
    <source>
        <dbReference type="ARBA" id="ARBA00022692"/>
    </source>
</evidence>
<dbReference type="InterPro" id="IPR003445">
    <property type="entry name" value="Cat_transpt"/>
</dbReference>
<keyword evidence="3 12" id="KW-0813">Transport</keyword>
<keyword evidence="14" id="KW-1185">Reference proteome</keyword>
<keyword evidence="5 12" id="KW-0997">Cell inner membrane</keyword>
<organism evidence="13 14">
    <name type="scientific">Piscirickettsia salmonis</name>
    <dbReference type="NCBI Taxonomy" id="1238"/>
    <lineage>
        <taxon>Bacteria</taxon>
        <taxon>Pseudomonadati</taxon>
        <taxon>Pseudomonadota</taxon>
        <taxon>Gammaproteobacteria</taxon>
        <taxon>Thiotrichales</taxon>
        <taxon>Piscirickettsiaceae</taxon>
        <taxon>Piscirickettsia</taxon>
    </lineage>
</organism>
<name>A0A9Q5V8U0_PISSA</name>
<evidence type="ECO:0000256" key="9">
    <source>
        <dbReference type="ARBA" id="ARBA00022989"/>
    </source>
</evidence>
<dbReference type="PANTHER" id="PTHR32024:SF2">
    <property type="entry name" value="TRK SYSTEM POTASSIUM UPTAKE PROTEIN TRKG-RELATED"/>
    <property type="match status" value="1"/>
</dbReference>
<dbReference type="PIRSF" id="PIRSF006247">
    <property type="entry name" value="TrkH"/>
    <property type="match status" value="1"/>
</dbReference>
<evidence type="ECO:0000313" key="13">
    <source>
        <dbReference type="EMBL" id="QGO07503.1"/>
    </source>
</evidence>
<evidence type="ECO:0000256" key="8">
    <source>
        <dbReference type="ARBA" id="ARBA00022958"/>
    </source>
</evidence>
<comment type="subcellular location">
    <subcellularLocation>
        <location evidence="1 12">Cell inner membrane</location>
        <topology evidence="1 12">Multi-pass membrane protein</topology>
    </subcellularLocation>
</comment>
<accession>A0A9Q5V8U0</accession>
<proteinExistence type="inferred from homology"/>
<keyword evidence="8 12" id="KW-0630">Potassium</keyword>
<evidence type="ECO:0000256" key="12">
    <source>
        <dbReference type="PIRNR" id="PIRNR006247"/>
    </source>
</evidence>
<sequence length="483" mass="53591">MVQEKAILKIIGILLMLFSFSMLPPVYVSWLYQDYDATPFLISFCLAFFSGFLVWLPARDYKVDLKARDGFIIVFLFWLVLGVYSALPFMLSYHPHMVLSEAVFEAVSGFTTTGGTVLSHIENLPPSILYYRQQLQFLGGMGIIVLAIAVLPMMGVGGMQLYRAEVTGPVKDKLTPRITETAKTLWYIYVGLTVICIMTFWLFGMDLFNAICYGFGTISTGGYAPHDASAAFYSSSLIQYAMIFFMLIGGTNFSLHFIMLRKGDIRTYWREPEFRMYISLFFIASIAIMAWLCLSGTEVSISKAIRDSMFQVSSFMTTAGFGSVNLGSWPQLIQLGLLFLGAIGGCAGSTSGGVKIIRLILLGKQSQREIQRLVHPNGVFHIKLGGFPVPVNVINATWGFLAAYVMSFIILMLLLMATGLDQVTAFSTLLACISNTGPALGEAINNYGNLNNSALWLLSFAMLLGRLEVFTVLVLFSRTFWRV</sequence>
<gene>
    <name evidence="13" type="primary">trkH</name>
    <name evidence="13" type="ORF">Psal009_03460</name>
</gene>
<evidence type="ECO:0000256" key="2">
    <source>
        <dbReference type="ARBA" id="ARBA00009137"/>
    </source>
</evidence>
<keyword evidence="11 12" id="KW-0472">Membrane</keyword>
<evidence type="ECO:0000256" key="10">
    <source>
        <dbReference type="ARBA" id="ARBA00023065"/>
    </source>
</evidence>
<dbReference type="EMBL" id="CP038908">
    <property type="protein sequence ID" value="QGO07503.1"/>
    <property type="molecule type" value="Genomic_DNA"/>
</dbReference>
<dbReference type="PANTHER" id="PTHR32024">
    <property type="entry name" value="TRK SYSTEM POTASSIUM UPTAKE PROTEIN TRKG-RELATED"/>
    <property type="match status" value="1"/>
</dbReference>
<keyword evidence="7" id="KW-0812">Transmembrane</keyword>
<dbReference type="InterPro" id="IPR004772">
    <property type="entry name" value="TrkH"/>
</dbReference>
<dbReference type="Proteomes" id="UP000422232">
    <property type="component" value="Chromosome"/>
</dbReference>
<dbReference type="AlphaFoldDB" id="A0A9Q5V8U0"/>
<keyword evidence="6 12" id="KW-0633">Potassium transport</keyword>
<evidence type="ECO:0000256" key="4">
    <source>
        <dbReference type="ARBA" id="ARBA00022475"/>
    </source>
</evidence>
<reference evidence="13 14" key="1">
    <citation type="submission" date="2019-04" db="EMBL/GenBank/DDBJ databases">
        <title>Complete genome sequencing of Piscirickettsia salmonis strain Psal-009.</title>
        <authorList>
            <person name="Schober I."/>
            <person name="Bunk B."/>
            <person name="Sproer C."/>
            <person name="Carril G.P."/>
            <person name="Riedel T."/>
            <person name="Flores-Herrera P.A."/>
            <person name="Nourdin-Galindo G."/>
            <person name="Marshall S.H."/>
            <person name="Overmann J."/>
        </authorList>
    </citation>
    <scope>NUCLEOTIDE SEQUENCE [LARGE SCALE GENOMIC DNA]</scope>
    <source>
        <strain evidence="13 14">Psal-009</strain>
    </source>
</reference>
<evidence type="ECO:0000256" key="1">
    <source>
        <dbReference type="ARBA" id="ARBA00004429"/>
    </source>
</evidence>
<evidence type="ECO:0000313" key="14">
    <source>
        <dbReference type="Proteomes" id="UP000422232"/>
    </source>
</evidence>
<dbReference type="RefSeq" id="WP_016210341.1">
    <property type="nucleotide sequence ID" value="NZ_CP038893.1"/>
</dbReference>
<comment type="function">
    <text evidence="12">Low-affinity potassium transport system. Interacts with Trk system potassium uptake protein TrkA.</text>
</comment>